<proteinExistence type="predicted"/>
<feature type="compositionally biased region" description="Basic and acidic residues" evidence="7">
    <location>
        <begin position="496"/>
        <end position="743"/>
    </location>
</feature>
<gene>
    <name evidence="10" type="ORF">HHUSO_G32155</name>
</gene>
<evidence type="ECO:0000256" key="6">
    <source>
        <dbReference type="RuleBase" id="RU367001"/>
    </source>
</evidence>
<keyword evidence="11" id="KW-1185">Reference proteome</keyword>
<comment type="function">
    <text evidence="6">E3 ubiquitin-protein ligase which accepts ubiquitin from specific E2 ubiquitin-conjugating enzymes, and transfers it to substrates, generally promoting their degradation by the proteasome.</text>
</comment>
<evidence type="ECO:0000256" key="4">
    <source>
        <dbReference type="ARBA" id="ARBA00022837"/>
    </source>
</evidence>
<evidence type="ECO:0000256" key="7">
    <source>
        <dbReference type="SAM" id="MobiDB-lite"/>
    </source>
</evidence>
<dbReference type="Gene3D" id="1.10.238.10">
    <property type="entry name" value="EF-hand"/>
    <property type="match status" value="1"/>
</dbReference>
<dbReference type="CDD" id="cd09920">
    <property type="entry name" value="SH2_Cbl-b_TKB"/>
    <property type="match status" value="1"/>
</dbReference>
<keyword evidence="1 6" id="KW-0479">Metal-binding</keyword>
<feature type="compositionally biased region" description="Pro residues" evidence="7">
    <location>
        <begin position="460"/>
        <end position="475"/>
    </location>
</feature>
<dbReference type="Proteomes" id="UP001369086">
    <property type="component" value="Unassembled WGS sequence"/>
</dbReference>
<keyword evidence="6" id="KW-0833">Ubl conjugation pathway</keyword>
<feature type="domain" description="RING-type" evidence="8">
    <location>
        <begin position="354"/>
        <end position="393"/>
    </location>
</feature>
<dbReference type="InterPro" id="IPR036537">
    <property type="entry name" value="Adaptor_Cbl_N_dom_sf"/>
</dbReference>
<dbReference type="InterPro" id="IPR024162">
    <property type="entry name" value="Adaptor_Cbl"/>
</dbReference>
<dbReference type="InterPro" id="IPR003153">
    <property type="entry name" value="Adaptor_Cbl_N_hlx"/>
</dbReference>
<dbReference type="Pfam" id="PF02761">
    <property type="entry name" value="Cbl_N2"/>
    <property type="match status" value="1"/>
</dbReference>
<comment type="catalytic activity">
    <reaction evidence="6">
        <text>S-ubiquitinyl-[E2 ubiquitin-conjugating enzyme]-L-cysteine + [acceptor protein]-L-lysine = [E2 ubiquitin-conjugating enzyme]-L-cysteine + N(6)-ubiquitinyl-[acceptor protein]-L-lysine.</text>
        <dbReference type="EC" id="2.3.2.27"/>
    </reaction>
</comment>
<dbReference type="SUPFAM" id="SSF47668">
    <property type="entry name" value="N-terminal domain of cbl (N-cbl)"/>
    <property type="match status" value="1"/>
</dbReference>
<dbReference type="PROSITE" id="PS00518">
    <property type="entry name" value="ZF_RING_1"/>
    <property type="match status" value="1"/>
</dbReference>
<dbReference type="CDD" id="cd16708">
    <property type="entry name" value="RING-HC_Cbl"/>
    <property type="match status" value="1"/>
</dbReference>
<keyword evidence="6" id="KW-0808">Transferase</keyword>
<dbReference type="PROSITE" id="PS50089">
    <property type="entry name" value="ZF_RING_2"/>
    <property type="match status" value="1"/>
</dbReference>
<feature type="region of interest" description="Disordered" evidence="7">
    <location>
        <begin position="403"/>
        <end position="435"/>
    </location>
</feature>
<comment type="domain">
    <text evidence="6">The N-terminus is composed of the phosphotyrosine binding (PTB) domain, a short linker region and the RING-type zinc finger. The PTB domain, which is also called TKB (tyrosine kinase binding) domain, is composed of three different subdomains: a four-helix bundle (4H), a calcium-binding EF hand and a divergent SH2 domain.</text>
</comment>
<dbReference type="PROSITE" id="PS51506">
    <property type="entry name" value="CBL_PTB"/>
    <property type="match status" value="1"/>
</dbReference>
<dbReference type="SUPFAM" id="SSF55550">
    <property type="entry name" value="SH2 domain"/>
    <property type="match status" value="1"/>
</dbReference>
<comment type="pathway">
    <text evidence="6">Protein modification; protein ubiquitination.</text>
</comment>
<sequence length="749" mass="84859">MASGGGGAAPRRGSGASGMVVAPVDQRTVDRTCRHLEKLNKLCQNPKLGLRNSPPYLLELVPDSLQHLQLVVEVGKLRREPLWQQEYFCVYLRNLQSKTQQAIRIFKEGKDRMYEEGSTPRRNLTKLSLIFSHMLAEARALYPEGQPHRCPYRLTKSDADNFWKRSFGDRSLVHWSCFQEQLCRVHFFQHGLESVALKSTIDLTCNDHVSAFEFDIFTRLFQPWPTLLKNWNRLAVTHPGYMAFLTYDEVKIRLQKYSSKPGSYLFRLSCTRLGQWAIGYVTQDGNIFQTIPQNRPLFQALMEGYREGFYLYPDGRNINPDLSCLNEPTNQDHIRVSQEQYELYCEMGSSFQLCKICAERDKDVRIEPCGHLLCNHCLHAWLESDSQTCPFCRCEVKGTEPIVVDPFNPPKEGQDQGSRVSEGSEELEEDEEDLEDVEQVMKILASMKSQDLSSPTLSSPLPPTVSIPPVPPPTGPAVNQKPWPSPTTGTSQPSIHHPEREREERGEEMGGREGMGDGREGGDGRGERGWERGEREGMGEGERGWEMGEREGMGDGRERGDGRWERGETGDGRWGRGEMGRVGERGWGRGGEMGERKGMGDGRKKERGWEMGEREGRGDGRKRGDGRWERGDGRMGDGRERGDGRWERGRGMGMGRGERGWEMGEREGRGDGRGRERGEEMGDRGRGDGRGGERGEEMGREWTERGEEMGDREGMGDGRGGGGERERDGRRGWEMGEKMRGDYLKLSLT</sequence>
<evidence type="ECO:0000256" key="5">
    <source>
        <dbReference type="PROSITE-ProRule" id="PRU00175"/>
    </source>
</evidence>
<evidence type="ECO:0000313" key="10">
    <source>
        <dbReference type="EMBL" id="KAK6469758.1"/>
    </source>
</evidence>
<dbReference type="InterPro" id="IPR036860">
    <property type="entry name" value="SH2_dom_sf"/>
</dbReference>
<accession>A0ABR0YB69</accession>
<dbReference type="InterPro" id="IPR014742">
    <property type="entry name" value="Adaptor_Cbl_SH2-like"/>
</dbReference>
<dbReference type="InterPro" id="IPR014741">
    <property type="entry name" value="Adaptor_Cbl_EF_hand-like"/>
</dbReference>
<keyword evidence="2 5" id="KW-0863">Zinc-finger</keyword>
<dbReference type="Gene3D" id="1.20.930.20">
    <property type="entry name" value="Adaptor protein Cbl, N-terminal domain"/>
    <property type="match status" value="1"/>
</dbReference>
<dbReference type="InterPro" id="IPR001841">
    <property type="entry name" value="Znf_RING"/>
</dbReference>
<organism evidence="10 11">
    <name type="scientific">Huso huso</name>
    <name type="common">Beluga</name>
    <name type="synonym">Acipenser huso</name>
    <dbReference type="NCBI Taxonomy" id="61971"/>
    <lineage>
        <taxon>Eukaryota</taxon>
        <taxon>Metazoa</taxon>
        <taxon>Chordata</taxon>
        <taxon>Craniata</taxon>
        <taxon>Vertebrata</taxon>
        <taxon>Euteleostomi</taxon>
        <taxon>Actinopterygii</taxon>
        <taxon>Chondrostei</taxon>
        <taxon>Acipenseriformes</taxon>
        <taxon>Acipenseridae</taxon>
        <taxon>Huso</taxon>
    </lineage>
</organism>
<dbReference type="Pfam" id="PF13920">
    <property type="entry name" value="zf-C3HC4_3"/>
    <property type="match status" value="1"/>
</dbReference>
<dbReference type="PANTHER" id="PTHR23007">
    <property type="entry name" value="CBL"/>
    <property type="match status" value="1"/>
</dbReference>
<evidence type="ECO:0000256" key="1">
    <source>
        <dbReference type="ARBA" id="ARBA00022723"/>
    </source>
</evidence>
<dbReference type="SMART" id="SM00184">
    <property type="entry name" value="RING"/>
    <property type="match status" value="1"/>
</dbReference>
<reference evidence="10 11" key="1">
    <citation type="submission" date="2021-05" db="EMBL/GenBank/DDBJ databases">
        <authorList>
            <person name="Zahm M."/>
            <person name="Klopp C."/>
            <person name="Cabau C."/>
            <person name="Kuhl H."/>
            <person name="Suciu R."/>
            <person name="Ciorpac M."/>
            <person name="Holostenco D."/>
            <person name="Gessner J."/>
            <person name="Wuertz S."/>
            <person name="Hohne C."/>
            <person name="Stock M."/>
            <person name="Gislard M."/>
            <person name="Lluch J."/>
            <person name="Milhes M."/>
            <person name="Lampietro C."/>
            <person name="Lopez Roques C."/>
            <person name="Donnadieu C."/>
            <person name="Du K."/>
            <person name="Schartl M."/>
            <person name="Guiguen Y."/>
        </authorList>
    </citation>
    <scope>NUCLEOTIDE SEQUENCE [LARGE SCALE GENOMIC DNA]</scope>
    <source>
        <strain evidence="10">Hh-F2</strain>
        <tissue evidence="10">Blood</tissue>
    </source>
</reference>
<keyword evidence="3 6" id="KW-0862">Zinc</keyword>
<dbReference type="PANTHER" id="PTHR23007:SF13">
    <property type="entry name" value="E3 UBIQUITIN-PROTEIN LIGASE CBL"/>
    <property type="match status" value="1"/>
</dbReference>
<dbReference type="InterPro" id="IPR017907">
    <property type="entry name" value="Znf_RING_CS"/>
</dbReference>
<dbReference type="SUPFAM" id="SSF57850">
    <property type="entry name" value="RING/U-box"/>
    <property type="match status" value="1"/>
</dbReference>
<keyword evidence="4 6" id="KW-0106">Calcium</keyword>
<name>A0ABR0YB69_HUSHU</name>
<evidence type="ECO:0000256" key="3">
    <source>
        <dbReference type="ARBA" id="ARBA00022833"/>
    </source>
</evidence>
<dbReference type="EC" id="2.3.2.27" evidence="6"/>
<dbReference type="SUPFAM" id="SSF47473">
    <property type="entry name" value="EF-hand"/>
    <property type="match status" value="1"/>
</dbReference>
<evidence type="ECO:0000256" key="2">
    <source>
        <dbReference type="ARBA" id="ARBA00022771"/>
    </source>
</evidence>
<feature type="compositionally biased region" description="Acidic residues" evidence="7">
    <location>
        <begin position="423"/>
        <end position="435"/>
    </location>
</feature>
<dbReference type="Pfam" id="PF02762">
    <property type="entry name" value="Cbl_N3"/>
    <property type="match status" value="1"/>
</dbReference>
<dbReference type="Gene3D" id="3.30.505.10">
    <property type="entry name" value="SH2 domain"/>
    <property type="match status" value="1"/>
</dbReference>
<protein>
    <recommendedName>
        <fullName evidence="6">E3 ubiquitin-protein ligase CBL</fullName>
        <ecNumber evidence="6">2.3.2.27</ecNumber>
    </recommendedName>
</protein>
<comment type="caution">
    <text evidence="10">The sequence shown here is derived from an EMBL/GenBank/DDBJ whole genome shotgun (WGS) entry which is preliminary data.</text>
</comment>
<dbReference type="Gene3D" id="3.30.40.10">
    <property type="entry name" value="Zinc/RING finger domain, C3HC4 (zinc finger)"/>
    <property type="match status" value="1"/>
</dbReference>
<evidence type="ECO:0000259" key="8">
    <source>
        <dbReference type="PROSITE" id="PS50089"/>
    </source>
</evidence>
<dbReference type="EMBL" id="JAHFZB010000038">
    <property type="protein sequence ID" value="KAK6469758.1"/>
    <property type="molecule type" value="Genomic_DNA"/>
</dbReference>
<dbReference type="Pfam" id="PF02262">
    <property type="entry name" value="Cbl_N"/>
    <property type="match status" value="1"/>
</dbReference>
<dbReference type="InterPro" id="IPR011992">
    <property type="entry name" value="EF-hand-dom_pair"/>
</dbReference>
<evidence type="ECO:0000313" key="11">
    <source>
        <dbReference type="Proteomes" id="UP001369086"/>
    </source>
</evidence>
<feature type="region of interest" description="Disordered" evidence="7">
    <location>
        <begin position="448"/>
        <end position="749"/>
    </location>
</feature>
<dbReference type="InterPro" id="IPR013083">
    <property type="entry name" value="Znf_RING/FYVE/PHD"/>
</dbReference>
<dbReference type="InterPro" id="IPR024159">
    <property type="entry name" value="Cbl_PTB"/>
</dbReference>
<feature type="domain" description="Cbl-PTB" evidence="9">
    <location>
        <begin position="18"/>
        <end position="324"/>
    </location>
</feature>
<evidence type="ECO:0000259" key="9">
    <source>
        <dbReference type="PROSITE" id="PS51506"/>
    </source>
</evidence>